<evidence type="ECO:0000313" key="1">
    <source>
        <dbReference type="EMBL" id="MBK1896722.1"/>
    </source>
</evidence>
<name>A0ABS1FWD5_9FLAO</name>
<proteinExistence type="predicted"/>
<dbReference type="EMBL" id="JAENHK010000010">
    <property type="protein sequence ID" value="MBK1896722.1"/>
    <property type="molecule type" value="Genomic_DNA"/>
</dbReference>
<dbReference type="RefSeq" id="WP_200246421.1">
    <property type="nucleotide sequence ID" value="NZ_JAENHK010000010.1"/>
</dbReference>
<accession>A0ABS1FWD5</accession>
<gene>
    <name evidence="1" type="ORF">JHL15_13220</name>
</gene>
<evidence type="ECO:0008006" key="3">
    <source>
        <dbReference type="Google" id="ProtNLM"/>
    </source>
</evidence>
<sequence>MSSKKGIITKKIIYTEALFPSYNANYTPPSGMKTFELSQDYPKILIVENYPWQSIDFTKDPELYMQTVLHYCLEGNREVDFRGQENKIRKWYHAPWLHDDGKYLNKAYIGNGREYIHGLTREFATPKYKIHDQQDIELENWAVGMYNSPGGYTLGQVWSAPNQDPDPVKSNFPEGTVSFKLLFTDGTLSKVPFLKNTLEWKANIYVCNPNTECADKTRTERTVRLLQIDIAIKDKRALKTGWVYGTFMYDGSSKGKTVWDRMVPVGLSWGNDSGITKDVHRDGAFINKELQESFINASLIHSEKKDKTAAYLKYHGLGGRLNGPIDNSISSCISCHGNAAVSSKGVTLPLGDFKATTTRLNYSPESFRQFFSDIAPGANTMRYKGEEYVTTDYSLQVSTGIRNYYANKRALNSSIK</sequence>
<dbReference type="Proteomes" id="UP000628669">
    <property type="component" value="Unassembled WGS sequence"/>
</dbReference>
<protein>
    <recommendedName>
        <fullName evidence="3">Cytochrome c domain-containing protein</fullName>
    </recommendedName>
</protein>
<keyword evidence="2" id="KW-1185">Reference proteome</keyword>
<organism evidence="1 2">
    <name type="scientific">Chryseobacterium paridis</name>
    <dbReference type="NCBI Taxonomy" id="2800328"/>
    <lineage>
        <taxon>Bacteria</taxon>
        <taxon>Pseudomonadati</taxon>
        <taxon>Bacteroidota</taxon>
        <taxon>Flavobacteriia</taxon>
        <taxon>Flavobacteriales</taxon>
        <taxon>Weeksellaceae</taxon>
        <taxon>Chryseobacterium group</taxon>
        <taxon>Chryseobacterium</taxon>
    </lineage>
</organism>
<reference evidence="2" key="1">
    <citation type="submission" date="2021-01" db="EMBL/GenBank/DDBJ databases">
        <title>Genome public.</title>
        <authorList>
            <person name="Liu C."/>
            <person name="Sun Q."/>
        </authorList>
    </citation>
    <scope>NUCLEOTIDE SEQUENCE [LARGE SCALE GENOMIC DNA]</scope>
    <source>
        <strain evidence="2">YIM B02567</strain>
    </source>
</reference>
<comment type="caution">
    <text evidence="1">The sequence shown here is derived from an EMBL/GenBank/DDBJ whole genome shotgun (WGS) entry which is preliminary data.</text>
</comment>
<evidence type="ECO:0000313" key="2">
    <source>
        <dbReference type="Proteomes" id="UP000628669"/>
    </source>
</evidence>